<keyword evidence="4" id="KW-1185">Reference proteome</keyword>
<dbReference type="Proteomes" id="UP001304461">
    <property type="component" value="Unassembled WGS sequence"/>
</dbReference>
<organism evidence="3 4">
    <name type="scientific">Cyanobium gracile UHCC 0139</name>
    <dbReference type="NCBI Taxonomy" id="3110308"/>
    <lineage>
        <taxon>Bacteria</taxon>
        <taxon>Bacillati</taxon>
        <taxon>Cyanobacteriota</taxon>
        <taxon>Cyanophyceae</taxon>
        <taxon>Synechococcales</taxon>
        <taxon>Prochlorococcaceae</taxon>
        <taxon>Cyanobium</taxon>
    </lineage>
</organism>
<name>A0ABU5RTT5_9CYAN</name>
<feature type="domain" description="Tyrosinase copper-binding" evidence="2">
    <location>
        <begin position="6"/>
        <end position="24"/>
    </location>
</feature>
<evidence type="ECO:0000313" key="3">
    <source>
        <dbReference type="EMBL" id="MEA5391152.1"/>
    </source>
</evidence>
<sequence>MTVLDHERLTDFVMFHRLGLLAVERLVLKRELTTRAMFLLQAMVARMNTSTGRVWSSASELAAEHQAIPGCVCSSIQRLRRVGLVVRCTAPPLHELSAKERASMPDPATRAPHSARLYFLIHPGLASVGGKTRRGWVLDQFQSAIGDRLTPFARELAGVEAEARAAAEELELAELVAAHDAQQAKLNRLEGLRQQLEQGNGHEAA</sequence>
<proteinExistence type="predicted"/>
<comment type="caution">
    <text evidence="3">The sequence shown here is derived from an EMBL/GenBank/DDBJ whole genome shotgun (WGS) entry which is preliminary data.</text>
</comment>
<keyword evidence="1" id="KW-0175">Coiled coil</keyword>
<dbReference type="RefSeq" id="WP_323305203.1">
    <property type="nucleotide sequence ID" value="NZ_JAYGHX010000004.1"/>
</dbReference>
<evidence type="ECO:0000313" key="4">
    <source>
        <dbReference type="Proteomes" id="UP001304461"/>
    </source>
</evidence>
<evidence type="ECO:0000259" key="2">
    <source>
        <dbReference type="PROSITE" id="PS00497"/>
    </source>
</evidence>
<reference evidence="3 4" key="1">
    <citation type="submission" date="2023-12" db="EMBL/GenBank/DDBJ databases">
        <title>Baltic Sea Cyanobacteria.</title>
        <authorList>
            <person name="Delbaje E."/>
            <person name="Fewer D.P."/>
            <person name="Shishido T.K."/>
        </authorList>
    </citation>
    <scope>NUCLEOTIDE SEQUENCE [LARGE SCALE GENOMIC DNA]</scope>
    <source>
        <strain evidence="3 4">UHCC 0139</strain>
    </source>
</reference>
<feature type="coiled-coil region" evidence="1">
    <location>
        <begin position="156"/>
        <end position="199"/>
    </location>
</feature>
<evidence type="ECO:0000256" key="1">
    <source>
        <dbReference type="SAM" id="Coils"/>
    </source>
</evidence>
<gene>
    <name evidence="3" type="ORF">VB738_07740</name>
</gene>
<dbReference type="InterPro" id="IPR002227">
    <property type="entry name" value="Tyrosinase_Cu-bd"/>
</dbReference>
<protein>
    <recommendedName>
        <fullName evidence="2">Tyrosinase copper-binding domain-containing protein</fullName>
    </recommendedName>
</protein>
<dbReference type="PROSITE" id="PS00497">
    <property type="entry name" value="TYROSINASE_1"/>
    <property type="match status" value="1"/>
</dbReference>
<dbReference type="EMBL" id="JAYGHX010000004">
    <property type="protein sequence ID" value="MEA5391152.1"/>
    <property type="molecule type" value="Genomic_DNA"/>
</dbReference>
<accession>A0ABU5RTT5</accession>